<proteinExistence type="predicted"/>
<dbReference type="EMBL" id="JAEPQZ010000003">
    <property type="protein sequence ID" value="KAG2183812.1"/>
    <property type="molecule type" value="Genomic_DNA"/>
</dbReference>
<sequence>MLAAVTGHVAYRPRCHVKVRLVQRTLVAVFATAVQHAKAGSVISSELLRNNTGQVNYFIGACVQPALPDGLSLALDNSTGFVTLAGTPSVSSLPVNYTVIAKGGVNYIGTLNFTLSIA</sequence>
<accession>A0A8H7Q0R8</accession>
<keyword evidence="2" id="KW-1185">Reference proteome</keyword>
<protein>
    <submittedName>
        <fullName evidence="1">Uncharacterized protein</fullName>
    </submittedName>
</protein>
<reference evidence="1" key="1">
    <citation type="submission" date="2020-12" db="EMBL/GenBank/DDBJ databases">
        <title>Metabolic potential, ecology and presence of endohyphal bacteria is reflected in genomic diversity of Mucoromycotina.</title>
        <authorList>
            <person name="Muszewska A."/>
            <person name="Okrasinska A."/>
            <person name="Steczkiewicz K."/>
            <person name="Drgas O."/>
            <person name="Orlowska M."/>
            <person name="Perlinska-Lenart U."/>
            <person name="Aleksandrzak-Piekarczyk T."/>
            <person name="Szatraj K."/>
            <person name="Zielenkiewicz U."/>
            <person name="Pilsyk S."/>
            <person name="Malc E."/>
            <person name="Mieczkowski P."/>
            <person name="Kruszewska J.S."/>
            <person name="Biernat P."/>
            <person name="Pawlowska J."/>
        </authorList>
    </citation>
    <scope>NUCLEOTIDE SEQUENCE</scope>
    <source>
        <strain evidence="1">WA0000067209</strain>
    </source>
</reference>
<dbReference type="AlphaFoldDB" id="A0A8H7Q0R8"/>
<evidence type="ECO:0000313" key="2">
    <source>
        <dbReference type="Proteomes" id="UP000654370"/>
    </source>
</evidence>
<dbReference type="Proteomes" id="UP000654370">
    <property type="component" value="Unassembled WGS sequence"/>
</dbReference>
<comment type="caution">
    <text evidence="1">The sequence shown here is derived from an EMBL/GenBank/DDBJ whole genome shotgun (WGS) entry which is preliminary data.</text>
</comment>
<gene>
    <name evidence="1" type="ORF">INT43_006823</name>
</gene>
<name>A0A8H7Q0R8_MORIS</name>
<dbReference type="OrthoDB" id="10400709at2759"/>
<organism evidence="1 2">
    <name type="scientific">Mortierella isabellina</name>
    <name type="common">Filamentous fungus</name>
    <name type="synonym">Umbelopsis isabellina</name>
    <dbReference type="NCBI Taxonomy" id="91625"/>
    <lineage>
        <taxon>Eukaryota</taxon>
        <taxon>Fungi</taxon>
        <taxon>Fungi incertae sedis</taxon>
        <taxon>Mucoromycota</taxon>
        <taxon>Mucoromycotina</taxon>
        <taxon>Umbelopsidomycetes</taxon>
        <taxon>Umbelopsidales</taxon>
        <taxon>Umbelopsidaceae</taxon>
        <taxon>Umbelopsis</taxon>
    </lineage>
</organism>
<evidence type="ECO:0000313" key="1">
    <source>
        <dbReference type="EMBL" id="KAG2183812.1"/>
    </source>
</evidence>